<comment type="caution">
    <text evidence="2">The sequence shown here is derived from an EMBL/GenBank/DDBJ whole genome shotgun (WGS) entry which is preliminary data.</text>
</comment>
<gene>
    <name evidence="2" type="ORF">GCM10010911_25850</name>
</gene>
<accession>A0A916YYP9</accession>
<keyword evidence="1" id="KW-0472">Membrane</keyword>
<sequence>MGVPAGVWIAAILIGVILVWMTIWVTNKAYSRRWEDHGHDQSKEKKD</sequence>
<organism evidence="2 3">
    <name type="scientific">Paenibacillus nasutitermitis</name>
    <dbReference type="NCBI Taxonomy" id="1652958"/>
    <lineage>
        <taxon>Bacteria</taxon>
        <taxon>Bacillati</taxon>
        <taxon>Bacillota</taxon>
        <taxon>Bacilli</taxon>
        <taxon>Bacillales</taxon>
        <taxon>Paenibacillaceae</taxon>
        <taxon>Paenibacillus</taxon>
    </lineage>
</organism>
<keyword evidence="1" id="KW-0812">Transmembrane</keyword>
<dbReference type="EMBL" id="BMHP01000002">
    <property type="protein sequence ID" value="GGD66913.1"/>
    <property type="molecule type" value="Genomic_DNA"/>
</dbReference>
<protein>
    <submittedName>
        <fullName evidence="2">Uncharacterized protein</fullName>
    </submittedName>
</protein>
<evidence type="ECO:0000313" key="3">
    <source>
        <dbReference type="Proteomes" id="UP000612456"/>
    </source>
</evidence>
<dbReference type="Proteomes" id="UP000612456">
    <property type="component" value="Unassembled WGS sequence"/>
</dbReference>
<feature type="transmembrane region" description="Helical" evidence="1">
    <location>
        <begin position="6"/>
        <end position="25"/>
    </location>
</feature>
<evidence type="ECO:0000313" key="2">
    <source>
        <dbReference type="EMBL" id="GGD66913.1"/>
    </source>
</evidence>
<dbReference type="AlphaFoldDB" id="A0A916YYP9"/>
<proteinExistence type="predicted"/>
<keyword evidence="3" id="KW-1185">Reference proteome</keyword>
<name>A0A916YYP9_9BACL</name>
<evidence type="ECO:0000256" key="1">
    <source>
        <dbReference type="SAM" id="Phobius"/>
    </source>
</evidence>
<dbReference type="RefSeq" id="WP_188992374.1">
    <property type="nucleotide sequence ID" value="NZ_BMHP01000002.1"/>
</dbReference>
<keyword evidence="1" id="KW-1133">Transmembrane helix</keyword>
<reference evidence="2" key="1">
    <citation type="journal article" date="2014" name="Int. J. Syst. Evol. Microbiol.">
        <title>Complete genome sequence of Corynebacterium casei LMG S-19264T (=DSM 44701T), isolated from a smear-ripened cheese.</title>
        <authorList>
            <consortium name="US DOE Joint Genome Institute (JGI-PGF)"/>
            <person name="Walter F."/>
            <person name="Albersmeier A."/>
            <person name="Kalinowski J."/>
            <person name="Ruckert C."/>
        </authorList>
    </citation>
    <scope>NUCLEOTIDE SEQUENCE</scope>
    <source>
        <strain evidence="2">CGMCC 1.15178</strain>
    </source>
</reference>
<reference evidence="2" key="2">
    <citation type="submission" date="2020-09" db="EMBL/GenBank/DDBJ databases">
        <authorList>
            <person name="Sun Q."/>
            <person name="Zhou Y."/>
        </authorList>
    </citation>
    <scope>NUCLEOTIDE SEQUENCE</scope>
    <source>
        <strain evidence="2">CGMCC 1.15178</strain>
    </source>
</reference>